<dbReference type="InterPro" id="IPR050742">
    <property type="entry name" value="Helicase_Restrict-Modif_Enz"/>
</dbReference>
<dbReference type="PANTHER" id="PTHR47396">
    <property type="entry name" value="TYPE I RESTRICTION ENZYME ECOKI R PROTEIN"/>
    <property type="match status" value="1"/>
</dbReference>
<dbReference type="Gene3D" id="3.40.50.300">
    <property type="entry name" value="P-loop containing nucleotide triphosphate hydrolases"/>
    <property type="match status" value="2"/>
</dbReference>
<dbReference type="PANTHER" id="PTHR47396:SF1">
    <property type="entry name" value="ATP-DEPENDENT HELICASE IRC3-RELATED"/>
    <property type="match status" value="1"/>
</dbReference>
<dbReference type="InterPro" id="IPR027417">
    <property type="entry name" value="P-loop_NTPase"/>
</dbReference>
<dbReference type="SUPFAM" id="SSF52540">
    <property type="entry name" value="P-loop containing nucleoside triphosphate hydrolases"/>
    <property type="match status" value="1"/>
</dbReference>
<dbReference type="GO" id="GO:0005524">
    <property type="term" value="F:ATP binding"/>
    <property type="evidence" value="ECO:0007669"/>
    <property type="project" value="InterPro"/>
</dbReference>
<organism evidence="2 3">
    <name type="scientific">Vibrio cholerae</name>
    <dbReference type="NCBI Taxonomy" id="666"/>
    <lineage>
        <taxon>Bacteria</taxon>
        <taxon>Pseudomonadati</taxon>
        <taxon>Pseudomonadota</taxon>
        <taxon>Gammaproteobacteria</taxon>
        <taxon>Vibrionales</taxon>
        <taxon>Vibrionaceae</taxon>
        <taxon>Vibrio</taxon>
    </lineage>
</organism>
<dbReference type="GO" id="GO:0016787">
    <property type="term" value="F:hydrolase activity"/>
    <property type="evidence" value="ECO:0007669"/>
    <property type="project" value="InterPro"/>
</dbReference>
<proteinExistence type="predicted"/>
<dbReference type="PROSITE" id="PS51192">
    <property type="entry name" value="HELICASE_ATP_BIND_1"/>
    <property type="match status" value="1"/>
</dbReference>
<dbReference type="InterPro" id="IPR014001">
    <property type="entry name" value="Helicase_ATP-bd"/>
</dbReference>
<evidence type="ECO:0000259" key="1">
    <source>
        <dbReference type="PROSITE" id="PS51192"/>
    </source>
</evidence>
<protein>
    <submittedName>
        <fullName evidence="2">Diguanylate cyclase</fullName>
    </submittedName>
</protein>
<evidence type="ECO:0000313" key="3">
    <source>
        <dbReference type="Proteomes" id="UP000319979"/>
    </source>
</evidence>
<feature type="domain" description="Helicase ATP-binding" evidence="1">
    <location>
        <begin position="18"/>
        <end position="175"/>
    </location>
</feature>
<evidence type="ECO:0000313" key="2">
    <source>
        <dbReference type="EMBL" id="TQP08418.1"/>
    </source>
</evidence>
<dbReference type="SMART" id="SM00487">
    <property type="entry name" value="DEXDc"/>
    <property type="match status" value="1"/>
</dbReference>
<sequence>MSAMLRKWQHDCATQALNKYLSGRSHFFCQATPGAGKTVFAAEVAKRLLESKAIDLVLCFSPTISVAESIKRTFAHTLSCNFNGGLGAIGQSLTYQSIQFLNEEFWSLLARYRVFVVFDEIHHCAGSEEEDSNKWGSQILSKVQGLAKYTLALSGTPWRSDELPIVMAEYSDPEGQLIVDYQYSLRQAIDDRVCRLPKIVLIDNEQLTITKNRENQSFSSIAELLKQTKTTYQSIIHNDDSIEYLLDLGCRKLAQIRMKTPNAGGLVVAASVQHAEKIRQLLLTKFRQSASIVTYLHDEPLSEIDAYRAGSTQWIVSVGMISEGTDIPRLQVCCHLSSIKTELYFRQVLGRILRVNNQANQEAWLFTFAEPSLIEYSERIEQDIPDTCMFAKFSIGNALNIQDVNISDMPFKEERGEMKLDNLNWGVSETKSILQQNLNNDQHNDLKLGRFKQRVLTAFLM</sequence>
<dbReference type="EMBL" id="VIOS01000146">
    <property type="protein sequence ID" value="TQP08418.1"/>
    <property type="molecule type" value="Genomic_DNA"/>
</dbReference>
<dbReference type="AlphaFoldDB" id="A0A1X1LDQ0"/>
<dbReference type="InterPro" id="IPR006935">
    <property type="entry name" value="Helicase/UvrB_N"/>
</dbReference>
<reference evidence="2 3" key="1">
    <citation type="submission" date="2019-07" db="EMBL/GenBank/DDBJ databases">
        <title>Phenotypic and genotypic antimicrobial resistance traits of Vibrio cholerae non-O1/non-O139 isolated from a large Austrian lake frequently associated with cases of infection.</title>
        <authorList>
            <person name="Lepuschitz S."/>
            <person name="Baron S."/>
            <person name="Larvor E."/>
            <person name="Granier S."/>
            <person name="Pretzer C."/>
            <person name="Mach R.L."/>
            <person name="Farnleitner A.H."/>
            <person name="Ruppitsch W."/>
            <person name="Pleininger S."/>
            <person name="Indra A."/>
            <person name="Kirschner A.K.T."/>
        </authorList>
    </citation>
    <scope>NUCLEOTIDE SEQUENCE [LARGE SCALE GENOMIC DNA]</scope>
    <source>
        <strain evidence="2 3">A12JL36W90</strain>
    </source>
</reference>
<gene>
    <name evidence="2" type="ORF">FLM02_18905</name>
</gene>
<dbReference type="GO" id="GO:0003677">
    <property type="term" value="F:DNA binding"/>
    <property type="evidence" value="ECO:0007669"/>
    <property type="project" value="InterPro"/>
</dbReference>
<name>A0A1X1LDQ0_VIBCL</name>
<accession>A0A1X1LDQ0</accession>
<dbReference type="GO" id="GO:0005829">
    <property type="term" value="C:cytosol"/>
    <property type="evidence" value="ECO:0007669"/>
    <property type="project" value="TreeGrafter"/>
</dbReference>
<dbReference type="Proteomes" id="UP000319979">
    <property type="component" value="Unassembled WGS sequence"/>
</dbReference>
<dbReference type="Pfam" id="PF04851">
    <property type="entry name" value="ResIII"/>
    <property type="match status" value="1"/>
</dbReference>
<comment type="caution">
    <text evidence="2">The sequence shown here is derived from an EMBL/GenBank/DDBJ whole genome shotgun (WGS) entry which is preliminary data.</text>
</comment>